<dbReference type="PROSITE" id="PS51257">
    <property type="entry name" value="PROKAR_LIPOPROTEIN"/>
    <property type="match status" value="1"/>
</dbReference>
<dbReference type="Pfam" id="PF03480">
    <property type="entry name" value="DctP"/>
    <property type="match status" value="1"/>
</dbReference>
<protein>
    <recommendedName>
        <fullName evidence="5">TRAP transporter substrate-binding protein</fullName>
    </recommendedName>
</protein>
<dbReference type="NCBIfam" id="NF037995">
    <property type="entry name" value="TRAP_S1"/>
    <property type="match status" value="1"/>
</dbReference>
<name>A0ABQ5TPU2_9BACI</name>
<feature type="chain" id="PRO_5047322183" description="TRAP transporter substrate-binding protein" evidence="2">
    <location>
        <begin position="28"/>
        <end position="335"/>
    </location>
</feature>
<dbReference type="PANTHER" id="PTHR33376:SF2">
    <property type="entry name" value="DICARBOXYLATE-BINDING PERIPLASMIC PROTEIN"/>
    <property type="match status" value="1"/>
</dbReference>
<feature type="signal peptide" evidence="2">
    <location>
        <begin position="1"/>
        <end position="27"/>
    </location>
</feature>
<reference evidence="3 4" key="1">
    <citation type="submission" date="2023-02" db="EMBL/GenBank/DDBJ databases">
        <title>Oceanobacillus kimchii IFOP_LL358 isolated form Alexandrium catenella lab strain.</title>
        <authorList>
            <person name="Gajardo G."/>
            <person name="Ueki S."/>
            <person name="Maruyama F."/>
        </authorList>
    </citation>
    <scope>NUCLEOTIDE SEQUENCE [LARGE SCALE GENOMIC DNA]</scope>
    <source>
        <strain evidence="3 4">IFOP_LL358</strain>
    </source>
</reference>
<evidence type="ECO:0008006" key="5">
    <source>
        <dbReference type="Google" id="ProtNLM"/>
    </source>
</evidence>
<dbReference type="PANTHER" id="PTHR33376">
    <property type="match status" value="1"/>
</dbReference>
<dbReference type="InterPro" id="IPR018389">
    <property type="entry name" value="DctP_fam"/>
</dbReference>
<organism evidence="3 4">
    <name type="scientific">Oceanobacillus kimchii</name>
    <dbReference type="NCBI Taxonomy" id="746691"/>
    <lineage>
        <taxon>Bacteria</taxon>
        <taxon>Bacillati</taxon>
        <taxon>Bacillota</taxon>
        <taxon>Bacilli</taxon>
        <taxon>Bacillales</taxon>
        <taxon>Bacillaceae</taxon>
        <taxon>Oceanobacillus</taxon>
    </lineage>
</organism>
<dbReference type="InterPro" id="IPR004682">
    <property type="entry name" value="TRAP_DctP"/>
</dbReference>
<keyword evidence="4" id="KW-1185">Reference proteome</keyword>
<dbReference type="Proteomes" id="UP001275436">
    <property type="component" value="Unassembled WGS sequence"/>
</dbReference>
<gene>
    <name evidence="3" type="ORF">MACH08_39290</name>
</gene>
<dbReference type="Gene3D" id="3.40.190.170">
    <property type="entry name" value="Bacterial extracellular solute-binding protein, family 7"/>
    <property type="match status" value="1"/>
</dbReference>
<dbReference type="RefSeq" id="WP_317958440.1">
    <property type="nucleotide sequence ID" value="NZ_BSKO01000001.1"/>
</dbReference>
<dbReference type="CDD" id="cd13671">
    <property type="entry name" value="PBP2_TRAP_SBP_like_3"/>
    <property type="match status" value="1"/>
</dbReference>
<accession>A0ABQ5TPU2</accession>
<evidence type="ECO:0000313" key="4">
    <source>
        <dbReference type="Proteomes" id="UP001275436"/>
    </source>
</evidence>
<keyword evidence="1 2" id="KW-0732">Signal</keyword>
<sequence length="335" mass="37997">MRIFLLLFVSVLTLLVGCTSSSNSSSAAQPKEMVLGHNQPTTHPIHESLVDFKELLEEKSNGKLELKIYANGQLGSEREVIEMTQTNAVQFTKVSASALEGFSESYSLFSMPYLFKSQEKYREIMKKPVIQEAFYNTTADNGFIGITYYDAGVRNMYTKDRIIKTNDDMHGLKTRVQPSKTSVQLIESLGGTPTPMSFGEVYTALQSGIIDAAENNESALTDNKHGEVAKHYFYTEHAMVPDILIMNVDTYNELSEEEQTWIKEAAEESTALHEPRWDQKMKESKEIAEEEMGVTFYEVDKSSFMESVKPLQESFQKNEATREQYNLIMEEGQDE</sequence>
<comment type="caution">
    <text evidence="3">The sequence shown here is derived from an EMBL/GenBank/DDBJ whole genome shotgun (WGS) entry which is preliminary data.</text>
</comment>
<dbReference type="InterPro" id="IPR038404">
    <property type="entry name" value="TRAP_DctP_sf"/>
</dbReference>
<evidence type="ECO:0000256" key="1">
    <source>
        <dbReference type="ARBA" id="ARBA00022729"/>
    </source>
</evidence>
<dbReference type="NCBIfam" id="TIGR00787">
    <property type="entry name" value="dctP"/>
    <property type="match status" value="1"/>
</dbReference>
<dbReference type="EMBL" id="BSKO01000001">
    <property type="protein sequence ID" value="GLO68145.1"/>
    <property type="molecule type" value="Genomic_DNA"/>
</dbReference>
<evidence type="ECO:0000313" key="3">
    <source>
        <dbReference type="EMBL" id="GLO68145.1"/>
    </source>
</evidence>
<proteinExistence type="predicted"/>
<evidence type="ECO:0000256" key="2">
    <source>
        <dbReference type="SAM" id="SignalP"/>
    </source>
</evidence>
<dbReference type="PIRSF" id="PIRSF006470">
    <property type="entry name" value="DctB"/>
    <property type="match status" value="1"/>
</dbReference>